<dbReference type="Pfam" id="PF04280">
    <property type="entry name" value="Tim44"/>
    <property type="match status" value="1"/>
</dbReference>
<dbReference type="EMBL" id="JAQNDN010000001">
    <property type="protein sequence ID" value="MDC0666830.1"/>
    <property type="molecule type" value="Genomic_DNA"/>
</dbReference>
<keyword evidence="5" id="KW-1185">Reference proteome</keyword>
<dbReference type="RefSeq" id="WP_271994554.1">
    <property type="nucleotide sequence ID" value="NZ_JAQNDN010000001.1"/>
</dbReference>
<evidence type="ECO:0000259" key="3">
    <source>
        <dbReference type="SMART" id="SM00978"/>
    </source>
</evidence>
<feature type="transmembrane region" description="Helical" evidence="1">
    <location>
        <begin position="84"/>
        <end position="101"/>
    </location>
</feature>
<organism evidence="4 5">
    <name type="scientific">Nannocystis radixulma</name>
    <dbReference type="NCBI Taxonomy" id="2995305"/>
    <lineage>
        <taxon>Bacteria</taxon>
        <taxon>Pseudomonadati</taxon>
        <taxon>Myxococcota</taxon>
        <taxon>Polyangia</taxon>
        <taxon>Nannocystales</taxon>
        <taxon>Nannocystaceae</taxon>
        <taxon>Nannocystis</taxon>
    </lineage>
</organism>
<evidence type="ECO:0000313" key="4">
    <source>
        <dbReference type="EMBL" id="MDC0666830.1"/>
    </source>
</evidence>
<keyword evidence="1" id="KW-0472">Membrane</keyword>
<keyword evidence="2" id="KW-0732">Signal</keyword>
<reference evidence="4 5" key="1">
    <citation type="submission" date="2022-11" db="EMBL/GenBank/DDBJ databases">
        <title>Minimal conservation of predation-associated metabolite biosynthetic gene clusters underscores biosynthetic potential of Myxococcota including descriptions for ten novel species: Archangium lansinium sp. nov., Myxococcus landrumus sp. nov., Nannocystis bai.</title>
        <authorList>
            <person name="Ahearne A."/>
            <person name="Stevens C."/>
            <person name="Dowd S."/>
        </authorList>
    </citation>
    <scope>NUCLEOTIDE SEQUENCE [LARGE SCALE GENOMIC DNA]</scope>
    <source>
        <strain evidence="4 5">NCELM</strain>
    </source>
</reference>
<accession>A0ABT5AYA7</accession>
<evidence type="ECO:0000313" key="5">
    <source>
        <dbReference type="Proteomes" id="UP001217838"/>
    </source>
</evidence>
<feature type="chain" id="PRO_5045093040" evidence="2">
    <location>
        <begin position="40"/>
        <end position="515"/>
    </location>
</feature>
<sequence>MSSRAWSKDAGVKDMSSRTWPKLLAAGAAALLLALAAEAAARPGGGHGYSGGGSSGGGFSGGGSNGGGDAGAVVYLLVRLLVEVPQIGVPLVIVALVILYYHHRNDRQRQKEETWDSAPTAAAHVARHGDLGAIRRLDPDFSAVLFADFVYALYARANGARGDARAMEAMAPYVAPETREALLKREPAGVPIRGVVIGSMQVERVTLPTAPDGMIEVEVAFEANYSAQMPGGERGFYVREAWRLQRRADAKSRTPETATTLGCPNCGAPFERSDAGNCRYCGQDVEGGRFDWSVHYVRVRGLESRPPPLTHHAEEVGTDDRTIFMPGIQQAHAALIAEDPSTAPERIDQRVRTIHAELNAGWTALDLRRVRPYVSDSLFNYLQYWIDAYRSQGLRNVLSGTQVLRMVFVKLERDRWYDALTVRVWASGIDYTARLNGEHVSGSTRHPRTYSEYWTLIRAARVRGAPASAANCPNCGAPLDRVNMAGTCEYCGAHLTRGEFDWVLSKIEQDEAYAG</sequence>
<feature type="domain" description="Tim44-like" evidence="3">
    <location>
        <begin position="328"/>
        <end position="509"/>
    </location>
</feature>
<comment type="caution">
    <text evidence="4">The sequence shown here is derived from an EMBL/GenBank/DDBJ whole genome shotgun (WGS) entry which is preliminary data.</text>
</comment>
<protein>
    <submittedName>
        <fullName evidence="4">TIM44-like domain-containing protein</fullName>
    </submittedName>
</protein>
<proteinExistence type="predicted"/>
<dbReference type="Proteomes" id="UP001217838">
    <property type="component" value="Unassembled WGS sequence"/>
</dbReference>
<dbReference type="SMART" id="SM00978">
    <property type="entry name" value="Tim44"/>
    <property type="match status" value="1"/>
</dbReference>
<evidence type="ECO:0000256" key="2">
    <source>
        <dbReference type="SAM" id="SignalP"/>
    </source>
</evidence>
<name>A0ABT5AYA7_9BACT</name>
<feature type="signal peptide" evidence="2">
    <location>
        <begin position="1"/>
        <end position="39"/>
    </location>
</feature>
<keyword evidence="1" id="KW-1133">Transmembrane helix</keyword>
<keyword evidence="1" id="KW-0812">Transmembrane</keyword>
<gene>
    <name evidence="4" type="ORF">POL58_03745</name>
</gene>
<dbReference type="Gene3D" id="3.10.450.240">
    <property type="match status" value="1"/>
</dbReference>
<dbReference type="InterPro" id="IPR007379">
    <property type="entry name" value="Tim44-like_dom"/>
</dbReference>
<dbReference type="InterPro" id="IPR032710">
    <property type="entry name" value="NTF2-like_dom_sf"/>
</dbReference>
<dbReference type="SUPFAM" id="SSF54427">
    <property type="entry name" value="NTF2-like"/>
    <property type="match status" value="1"/>
</dbReference>
<evidence type="ECO:0000256" key="1">
    <source>
        <dbReference type="SAM" id="Phobius"/>
    </source>
</evidence>